<reference evidence="2 3" key="2">
    <citation type="journal article" date="2012" name="PLoS Pathog.">
        <title>Diverse lifestyles and strategies of plant pathogenesis encoded in the genomes of eighteen Dothideomycetes fungi.</title>
        <authorList>
            <person name="Ohm R.A."/>
            <person name="Feau N."/>
            <person name="Henrissat B."/>
            <person name="Schoch C.L."/>
            <person name="Horwitz B.A."/>
            <person name="Barry K.W."/>
            <person name="Condon B.J."/>
            <person name="Copeland A.C."/>
            <person name="Dhillon B."/>
            <person name="Glaser F."/>
            <person name="Hesse C.N."/>
            <person name="Kosti I."/>
            <person name="LaButti K."/>
            <person name="Lindquist E.A."/>
            <person name="Lucas S."/>
            <person name="Salamov A.A."/>
            <person name="Bradshaw R.E."/>
            <person name="Ciuffetti L."/>
            <person name="Hamelin R.C."/>
            <person name="Kema G.H.J."/>
            <person name="Lawrence C."/>
            <person name="Scott J.A."/>
            <person name="Spatafora J.W."/>
            <person name="Turgeon B.G."/>
            <person name="de Wit P.J.G.M."/>
            <person name="Zhong S."/>
            <person name="Goodwin S.B."/>
            <person name="Grigoriev I.V."/>
        </authorList>
    </citation>
    <scope>NUCLEOTIDE SEQUENCE [LARGE SCALE GENOMIC DNA]</scope>
    <source>
        <strain evidence="3">NZE10 / CBS 128990</strain>
    </source>
</reference>
<dbReference type="Proteomes" id="UP000016933">
    <property type="component" value="Unassembled WGS sequence"/>
</dbReference>
<dbReference type="EMBL" id="KB446543">
    <property type="protein sequence ID" value="EME40988.1"/>
    <property type="molecule type" value="Genomic_DNA"/>
</dbReference>
<name>N1PED2_DOTSN</name>
<evidence type="ECO:0000256" key="1">
    <source>
        <dbReference type="SAM" id="MobiDB-lite"/>
    </source>
</evidence>
<feature type="compositionally biased region" description="Basic and acidic residues" evidence="1">
    <location>
        <begin position="135"/>
        <end position="145"/>
    </location>
</feature>
<evidence type="ECO:0000313" key="2">
    <source>
        <dbReference type="EMBL" id="EME40988.1"/>
    </source>
</evidence>
<protein>
    <submittedName>
        <fullName evidence="2">Uncharacterized protein</fullName>
    </submittedName>
</protein>
<dbReference type="AlphaFoldDB" id="N1PED2"/>
<reference evidence="3" key="1">
    <citation type="journal article" date="2012" name="PLoS Genet.">
        <title>The genomes of the fungal plant pathogens Cladosporium fulvum and Dothistroma septosporum reveal adaptation to different hosts and lifestyles but also signatures of common ancestry.</title>
        <authorList>
            <person name="de Wit P.J.G.M."/>
            <person name="van der Burgt A."/>
            <person name="Oekmen B."/>
            <person name="Stergiopoulos I."/>
            <person name="Abd-Elsalam K.A."/>
            <person name="Aerts A.L."/>
            <person name="Bahkali A.H."/>
            <person name="Beenen H.G."/>
            <person name="Chettri P."/>
            <person name="Cox M.P."/>
            <person name="Datema E."/>
            <person name="de Vries R.P."/>
            <person name="Dhillon B."/>
            <person name="Ganley A.R."/>
            <person name="Griffiths S.A."/>
            <person name="Guo Y."/>
            <person name="Hamelin R.C."/>
            <person name="Henrissat B."/>
            <person name="Kabir M.S."/>
            <person name="Jashni M.K."/>
            <person name="Kema G."/>
            <person name="Klaubauf S."/>
            <person name="Lapidus A."/>
            <person name="Levasseur A."/>
            <person name="Lindquist E."/>
            <person name="Mehrabi R."/>
            <person name="Ohm R.A."/>
            <person name="Owen T.J."/>
            <person name="Salamov A."/>
            <person name="Schwelm A."/>
            <person name="Schijlen E."/>
            <person name="Sun H."/>
            <person name="van den Burg H.A."/>
            <person name="van Ham R.C.H.J."/>
            <person name="Zhang S."/>
            <person name="Goodwin S.B."/>
            <person name="Grigoriev I.V."/>
            <person name="Collemare J."/>
            <person name="Bradshaw R.E."/>
        </authorList>
    </citation>
    <scope>NUCLEOTIDE SEQUENCE [LARGE SCALE GENOMIC DNA]</scope>
    <source>
        <strain evidence="3">NZE10 / CBS 128990</strain>
    </source>
</reference>
<dbReference type="HOGENOM" id="CLU_1348904_0_0_1"/>
<feature type="region of interest" description="Disordered" evidence="1">
    <location>
        <begin position="133"/>
        <end position="160"/>
    </location>
</feature>
<sequence>MLSADADAVAIVPARSHVRSLSDNRNTRAHATRSKWSRVPLLAAEWRRRRQSGQRQTIRDGTARKMLRHDAHDDDMKFREVAARLSPCKLPRLWVHDEDRADNGIGCPFETSFIRDHIPQRLEDCLVGSSPSNDRIVDDNRRKSEIGASNSPQARRHHVHSSIQHMTYTRLYMNSRLEIDSRKPWIDLHTITHLPDADLTFIH</sequence>
<evidence type="ECO:0000313" key="3">
    <source>
        <dbReference type="Proteomes" id="UP000016933"/>
    </source>
</evidence>
<accession>N1PED2</accession>
<proteinExistence type="predicted"/>
<gene>
    <name evidence="2" type="ORF">DOTSEDRAFT_37705</name>
</gene>
<keyword evidence="3" id="KW-1185">Reference proteome</keyword>
<feature type="region of interest" description="Disordered" evidence="1">
    <location>
        <begin position="47"/>
        <end position="68"/>
    </location>
</feature>
<feature type="compositionally biased region" description="Basic and acidic residues" evidence="1">
    <location>
        <begin position="57"/>
        <end position="68"/>
    </location>
</feature>
<organism evidence="2 3">
    <name type="scientific">Dothistroma septosporum (strain NZE10 / CBS 128990)</name>
    <name type="common">Red band needle blight fungus</name>
    <name type="synonym">Mycosphaerella pini</name>
    <dbReference type="NCBI Taxonomy" id="675120"/>
    <lineage>
        <taxon>Eukaryota</taxon>
        <taxon>Fungi</taxon>
        <taxon>Dikarya</taxon>
        <taxon>Ascomycota</taxon>
        <taxon>Pezizomycotina</taxon>
        <taxon>Dothideomycetes</taxon>
        <taxon>Dothideomycetidae</taxon>
        <taxon>Mycosphaerellales</taxon>
        <taxon>Mycosphaerellaceae</taxon>
        <taxon>Dothistroma</taxon>
    </lineage>
</organism>